<feature type="domain" description="AB hydrolase-1" evidence="3">
    <location>
        <begin position="59"/>
        <end position="296"/>
    </location>
</feature>
<evidence type="ECO:0000313" key="5">
    <source>
        <dbReference type="Proteomes" id="UP000005522"/>
    </source>
</evidence>
<evidence type="ECO:0000256" key="1">
    <source>
        <dbReference type="ARBA" id="ARBA00010884"/>
    </source>
</evidence>
<sequence length="321" mass="35465">MNPPCAFRSPRWLPNGHGETLWAPFLARAPRPQYRREIWTTPDADRLAVDWIDGRADAPIVALFHGLASSSRGHYARAFAECLGRRGWNGALVNFRGCGGLDNLRPRAYHAGDSAELRWIMATLAERFPDRIRFAAGVSLGGNVLLKYLGEDGAAVPLRAAAAVCAPIDLTATAMHLDAPQNRIYAAFFLRTLKASMGRYRRRFPQMADWQAVRKARSLREFDDAFTAPVHGFADALSFWREASAGPVLQDIAVPTWLLHSANDPIVPVDSVRSWPKSPTVTPCITDHGGHVGYVSGTFPGHLRWLAESLIAFFAGHLHHE</sequence>
<dbReference type="GO" id="GO:0047372">
    <property type="term" value="F:monoacylglycerol lipase activity"/>
    <property type="evidence" value="ECO:0007669"/>
    <property type="project" value="TreeGrafter"/>
</dbReference>
<dbReference type="PIRSF" id="PIRSF005211">
    <property type="entry name" value="Ab_hydro_YheT"/>
    <property type="match status" value="1"/>
</dbReference>
<dbReference type="Gene3D" id="3.40.50.1820">
    <property type="entry name" value="alpha/beta hydrolase"/>
    <property type="match status" value="1"/>
</dbReference>
<gene>
    <name evidence="4" type="ORF">Acaty_c1084</name>
</gene>
<protein>
    <submittedName>
        <fullName evidence="4">Hydrolase, alpha/beta fold family</fullName>
    </submittedName>
</protein>
<feature type="active site" description="Charge relay system" evidence="2">
    <location>
        <position position="291"/>
    </location>
</feature>
<dbReference type="InterPro" id="IPR000073">
    <property type="entry name" value="AB_hydrolase_1"/>
</dbReference>
<accession>A0A059ZPU3</accession>
<dbReference type="KEGG" id="acz:Acaty_c1084"/>
<evidence type="ECO:0000259" key="3">
    <source>
        <dbReference type="Pfam" id="PF00561"/>
    </source>
</evidence>
<comment type="similarity">
    <text evidence="1">Belongs to the AB hydrolase superfamily. AB hydrolase 4 family.</text>
</comment>
<reference evidence="4 5" key="1">
    <citation type="journal article" date="2009" name="J. Bacteriol.">
        <title>Draft genome sequence of the extremely acidophilic bacterium Acidithiobacillus caldus ATCC 51756 reveals metabolic versatility in the genus Acidithiobacillus.</title>
        <authorList>
            <person name="Valdes J."/>
            <person name="Quatrini R."/>
            <person name="Hallberg K."/>
            <person name="Dopson M."/>
            <person name="Valenzuela P.D."/>
            <person name="Holmes D.S."/>
        </authorList>
    </citation>
    <scope>NUCLEOTIDE SEQUENCE [LARGE SCALE GENOMIC DNA]</scope>
    <source>
        <strain evidence="5">ATCC 51756 / DSM 8584 / KU</strain>
    </source>
</reference>
<evidence type="ECO:0000256" key="2">
    <source>
        <dbReference type="PIRSR" id="PIRSR005211-1"/>
    </source>
</evidence>
<dbReference type="Proteomes" id="UP000005522">
    <property type="component" value="Chromosome"/>
</dbReference>
<keyword evidence="4" id="KW-0378">Hydrolase</keyword>
<dbReference type="SUPFAM" id="SSF53474">
    <property type="entry name" value="alpha/beta-Hydrolases"/>
    <property type="match status" value="1"/>
</dbReference>
<dbReference type="InterPro" id="IPR012020">
    <property type="entry name" value="ABHD4"/>
</dbReference>
<dbReference type="AlphaFoldDB" id="A0A059ZPU3"/>
<dbReference type="HOGENOM" id="CLU_032487_0_0_6"/>
<dbReference type="GO" id="GO:0034338">
    <property type="term" value="F:short-chain carboxylesterase activity"/>
    <property type="evidence" value="ECO:0007669"/>
    <property type="project" value="TreeGrafter"/>
</dbReference>
<feature type="active site" description="Charge relay system" evidence="2">
    <location>
        <position position="139"/>
    </location>
</feature>
<dbReference type="PANTHER" id="PTHR10794:SF94">
    <property type="entry name" value="ESTERASE YHET-RELATED"/>
    <property type="match status" value="1"/>
</dbReference>
<dbReference type="Pfam" id="PF00561">
    <property type="entry name" value="Abhydrolase_1"/>
    <property type="match status" value="1"/>
</dbReference>
<evidence type="ECO:0000313" key="4">
    <source>
        <dbReference type="EMBL" id="AIA54954.1"/>
    </source>
</evidence>
<dbReference type="eggNOG" id="COG0429">
    <property type="taxonomic scope" value="Bacteria"/>
</dbReference>
<dbReference type="PANTHER" id="PTHR10794">
    <property type="entry name" value="ABHYDROLASE DOMAIN-CONTAINING PROTEIN"/>
    <property type="match status" value="1"/>
</dbReference>
<dbReference type="GeneID" id="92931302"/>
<feature type="active site" description="Charge relay system" evidence="2">
    <location>
        <position position="264"/>
    </location>
</feature>
<dbReference type="InterPro" id="IPR050960">
    <property type="entry name" value="AB_hydrolase_4_sf"/>
</dbReference>
<organism evidence="4 5">
    <name type="scientific">Acidithiobacillus caldus (strain ATCC 51756 / DSM 8584 / KU)</name>
    <dbReference type="NCBI Taxonomy" id="637389"/>
    <lineage>
        <taxon>Bacteria</taxon>
        <taxon>Pseudomonadati</taxon>
        <taxon>Pseudomonadota</taxon>
        <taxon>Acidithiobacillia</taxon>
        <taxon>Acidithiobacillales</taxon>
        <taxon>Acidithiobacillaceae</taxon>
        <taxon>Acidithiobacillus</taxon>
    </lineage>
</organism>
<name>A0A059ZPU3_ACICK</name>
<dbReference type="ESTHER" id="9gamm-c6nw67">
    <property type="family name" value="abh_upf0017"/>
</dbReference>
<dbReference type="RefSeq" id="WP_004871623.1">
    <property type="nucleotide sequence ID" value="NZ_CP005986.1"/>
</dbReference>
<proteinExistence type="inferred from homology"/>
<dbReference type="InterPro" id="IPR029058">
    <property type="entry name" value="AB_hydrolase_fold"/>
</dbReference>
<dbReference type="EMBL" id="CP005986">
    <property type="protein sequence ID" value="AIA54954.1"/>
    <property type="molecule type" value="Genomic_DNA"/>
</dbReference>